<keyword evidence="7 8" id="KW-0472">Membrane</keyword>
<comment type="caution">
    <text evidence="10">The sequence shown here is derived from an EMBL/GenBank/DDBJ whole genome shotgun (WGS) entry which is preliminary data.</text>
</comment>
<comment type="subcellular location">
    <subcellularLocation>
        <location evidence="1 8">Cell membrane</location>
        <topology evidence="1 8">Multi-pass membrane protein</topology>
    </subcellularLocation>
</comment>
<keyword evidence="3 8" id="KW-0813">Transport</keyword>
<dbReference type="CDD" id="cd06261">
    <property type="entry name" value="TM_PBP2"/>
    <property type="match status" value="1"/>
</dbReference>
<feature type="transmembrane region" description="Helical" evidence="8">
    <location>
        <begin position="231"/>
        <end position="254"/>
    </location>
</feature>
<evidence type="ECO:0000256" key="8">
    <source>
        <dbReference type="RuleBase" id="RU363032"/>
    </source>
</evidence>
<reference evidence="10 11" key="1">
    <citation type="submission" date="2018-07" db="EMBL/GenBank/DDBJ databases">
        <title>High-quality-draft genome sequence of Gaiella occulta.</title>
        <authorList>
            <person name="Severino R."/>
            <person name="Froufe H.J.C."/>
            <person name="Rainey F.A."/>
            <person name="Barroso C."/>
            <person name="Albuquerque L."/>
            <person name="Lobo-Da-Cunha A."/>
            <person name="Da Costa M.S."/>
            <person name="Egas C."/>
        </authorList>
    </citation>
    <scope>NUCLEOTIDE SEQUENCE [LARGE SCALE GENOMIC DNA]</scope>
    <source>
        <strain evidence="10 11">F2-233</strain>
    </source>
</reference>
<keyword evidence="5 8" id="KW-0812">Transmembrane</keyword>
<feature type="transmembrane region" description="Helical" evidence="8">
    <location>
        <begin position="184"/>
        <end position="211"/>
    </location>
</feature>
<name>A0A7M2YUE1_9ACTN</name>
<evidence type="ECO:0000256" key="7">
    <source>
        <dbReference type="ARBA" id="ARBA00023136"/>
    </source>
</evidence>
<sequence>MKWLRRHLLTGYAMLAFAYLLLPIAVVILFSLNSPRGRFNYVWQGFTLDNWVHWDAVPGLRDAIVTSLEIGLISTLVATALGTLIALALVRHDFRGRGATNVVIFLPMSTPEIVLGASLLTLFINLQVALGFATIFIAHVMFIVSYVVVTVKARLIGFDRHLEEAAMDLGADEWVTFRKVTLPLLAPAILSAALLGFALSIDDFVITYFNAGSTTTFPLLIWGAARVSVPPQINVVASAIFLVAVAVMIGNVILENRRSRRGQEPVLTVVPATRAASER</sequence>
<evidence type="ECO:0000313" key="10">
    <source>
        <dbReference type="EMBL" id="RDI73696.1"/>
    </source>
</evidence>
<keyword evidence="4" id="KW-1003">Cell membrane</keyword>
<evidence type="ECO:0000256" key="3">
    <source>
        <dbReference type="ARBA" id="ARBA00022448"/>
    </source>
</evidence>
<dbReference type="PROSITE" id="PS50928">
    <property type="entry name" value="ABC_TM1"/>
    <property type="match status" value="1"/>
</dbReference>
<dbReference type="Gene3D" id="1.10.3720.10">
    <property type="entry name" value="MetI-like"/>
    <property type="match status" value="1"/>
</dbReference>
<dbReference type="InterPro" id="IPR035906">
    <property type="entry name" value="MetI-like_sf"/>
</dbReference>
<feature type="transmembrane region" description="Helical" evidence="8">
    <location>
        <begin position="130"/>
        <end position="151"/>
    </location>
</feature>
<evidence type="ECO:0000256" key="2">
    <source>
        <dbReference type="ARBA" id="ARBA00007069"/>
    </source>
</evidence>
<feature type="domain" description="ABC transmembrane type-1" evidence="9">
    <location>
        <begin position="64"/>
        <end position="254"/>
    </location>
</feature>
<dbReference type="OrthoDB" id="9810794at2"/>
<feature type="transmembrane region" description="Helical" evidence="8">
    <location>
        <begin position="12"/>
        <end position="32"/>
    </location>
</feature>
<gene>
    <name evidence="10" type="ORF">Gocc_2609</name>
</gene>
<dbReference type="GO" id="GO:0055085">
    <property type="term" value="P:transmembrane transport"/>
    <property type="evidence" value="ECO:0007669"/>
    <property type="project" value="InterPro"/>
</dbReference>
<proteinExistence type="inferred from homology"/>
<dbReference type="EMBL" id="QQZY01000007">
    <property type="protein sequence ID" value="RDI73696.1"/>
    <property type="molecule type" value="Genomic_DNA"/>
</dbReference>
<dbReference type="SUPFAM" id="SSF161098">
    <property type="entry name" value="MetI-like"/>
    <property type="match status" value="1"/>
</dbReference>
<evidence type="ECO:0000313" key="11">
    <source>
        <dbReference type="Proteomes" id="UP000254134"/>
    </source>
</evidence>
<evidence type="ECO:0000256" key="5">
    <source>
        <dbReference type="ARBA" id="ARBA00022692"/>
    </source>
</evidence>
<evidence type="ECO:0000256" key="1">
    <source>
        <dbReference type="ARBA" id="ARBA00004651"/>
    </source>
</evidence>
<dbReference type="Proteomes" id="UP000254134">
    <property type="component" value="Unassembled WGS sequence"/>
</dbReference>
<evidence type="ECO:0000259" key="9">
    <source>
        <dbReference type="PROSITE" id="PS50928"/>
    </source>
</evidence>
<dbReference type="PANTHER" id="PTHR43848:SF2">
    <property type="entry name" value="PUTRESCINE TRANSPORT SYSTEM PERMEASE PROTEIN POTI"/>
    <property type="match status" value="1"/>
</dbReference>
<evidence type="ECO:0000256" key="4">
    <source>
        <dbReference type="ARBA" id="ARBA00022475"/>
    </source>
</evidence>
<feature type="transmembrane region" description="Helical" evidence="8">
    <location>
        <begin position="102"/>
        <end position="124"/>
    </location>
</feature>
<reference evidence="11" key="2">
    <citation type="journal article" date="2019" name="MicrobiologyOpen">
        <title>High-quality draft genome sequence of Gaiella occulta isolated from a 150 meter deep mineral water borehole and comparison with the genome sequences of other deep-branching lineages of the phylum Actinobacteria.</title>
        <authorList>
            <person name="Severino R."/>
            <person name="Froufe H.J.C."/>
            <person name="Barroso C."/>
            <person name="Albuquerque L."/>
            <person name="Lobo-da-Cunha A."/>
            <person name="da Costa M.S."/>
            <person name="Egas C."/>
        </authorList>
    </citation>
    <scope>NUCLEOTIDE SEQUENCE [LARGE SCALE GENOMIC DNA]</scope>
    <source>
        <strain evidence="11">F2-233</strain>
    </source>
</reference>
<organism evidence="10 11">
    <name type="scientific">Gaiella occulta</name>
    <dbReference type="NCBI Taxonomy" id="1002870"/>
    <lineage>
        <taxon>Bacteria</taxon>
        <taxon>Bacillati</taxon>
        <taxon>Actinomycetota</taxon>
        <taxon>Thermoleophilia</taxon>
        <taxon>Gaiellales</taxon>
        <taxon>Gaiellaceae</taxon>
        <taxon>Gaiella</taxon>
    </lineage>
</organism>
<dbReference type="Pfam" id="PF00528">
    <property type="entry name" value="BPD_transp_1"/>
    <property type="match status" value="1"/>
</dbReference>
<evidence type="ECO:0000256" key="6">
    <source>
        <dbReference type="ARBA" id="ARBA00022989"/>
    </source>
</evidence>
<comment type="similarity">
    <text evidence="2">Belongs to the binding-protein-dependent transport system permease family. CysTW subfamily.</text>
</comment>
<feature type="transmembrane region" description="Helical" evidence="8">
    <location>
        <begin position="70"/>
        <end position="90"/>
    </location>
</feature>
<dbReference type="RefSeq" id="WP_114797011.1">
    <property type="nucleotide sequence ID" value="NZ_QQZY01000007.1"/>
</dbReference>
<accession>A0A7M2YUE1</accession>
<protein>
    <submittedName>
        <fullName evidence="10">ABC-type spermidine/putrescine transport system permease component II</fullName>
    </submittedName>
</protein>
<dbReference type="PANTHER" id="PTHR43848">
    <property type="entry name" value="PUTRESCINE TRANSPORT SYSTEM PERMEASE PROTEIN POTI"/>
    <property type="match status" value="1"/>
</dbReference>
<dbReference type="AlphaFoldDB" id="A0A7M2YUE1"/>
<dbReference type="InterPro" id="IPR051789">
    <property type="entry name" value="Bact_Polyamine_Transport"/>
</dbReference>
<dbReference type="GO" id="GO:0005886">
    <property type="term" value="C:plasma membrane"/>
    <property type="evidence" value="ECO:0007669"/>
    <property type="project" value="UniProtKB-SubCell"/>
</dbReference>
<keyword evidence="11" id="KW-1185">Reference proteome</keyword>
<keyword evidence="6 8" id="KW-1133">Transmembrane helix</keyword>
<dbReference type="InterPro" id="IPR000515">
    <property type="entry name" value="MetI-like"/>
</dbReference>